<dbReference type="RefSeq" id="WP_382403893.1">
    <property type="nucleotide sequence ID" value="NZ_JBHSWH010000001.1"/>
</dbReference>
<feature type="compositionally biased region" description="Low complexity" evidence="6">
    <location>
        <begin position="10"/>
        <end position="51"/>
    </location>
</feature>
<evidence type="ECO:0000256" key="6">
    <source>
        <dbReference type="SAM" id="MobiDB-lite"/>
    </source>
</evidence>
<evidence type="ECO:0000256" key="5">
    <source>
        <dbReference type="ARBA" id="ARBA00023136"/>
    </source>
</evidence>
<keyword evidence="2" id="KW-1003">Cell membrane</keyword>
<evidence type="ECO:0000256" key="3">
    <source>
        <dbReference type="ARBA" id="ARBA00022692"/>
    </source>
</evidence>
<evidence type="ECO:0000256" key="7">
    <source>
        <dbReference type="SAM" id="Phobius"/>
    </source>
</evidence>
<reference evidence="10" key="1">
    <citation type="journal article" date="2019" name="Int. J. Syst. Evol. Microbiol.">
        <title>The Global Catalogue of Microorganisms (GCM) 10K type strain sequencing project: providing services to taxonomists for standard genome sequencing and annotation.</title>
        <authorList>
            <consortium name="The Broad Institute Genomics Platform"/>
            <consortium name="The Broad Institute Genome Sequencing Center for Infectious Disease"/>
            <person name="Wu L."/>
            <person name="Ma J."/>
        </authorList>
    </citation>
    <scope>NUCLEOTIDE SEQUENCE [LARGE SCALE GENOMIC DNA]</scope>
    <source>
        <strain evidence="10">CCUG 58127</strain>
    </source>
</reference>
<dbReference type="Proteomes" id="UP001596298">
    <property type="component" value="Unassembled WGS sequence"/>
</dbReference>
<feature type="transmembrane region" description="Helical" evidence="7">
    <location>
        <begin position="86"/>
        <end position="108"/>
    </location>
</feature>
<accession>A0ABW2AKY0</accession>
<comment type="caution">
    <text evidence="9">The sequence shown here is derived from an EMBL/GenBank/DDBJ whole genome shotgun (WGS) entry which is preliminary data.</text>
</comment>
<dbReference type="PANTHER" id="PTHR36115:SF6">
    <property type="entry name" value="PROLINE-RICH ANTIGEN HOMOLOG"/>
    <property type="match status" value="1"/>
</dbReference>
<evidence type="ECO:0000256" key="1">
    <source>
        <dbReference type="ARBA" id="ARBA00004651"/>
    </source>
</evidence>
<name>A0ABW2AKY0_9MICO</name>
<keyword evidence="4 7" id="KW-1133">Transmembrane helix</keyword>
<sequence length="239" mass="25647">MSNNDPYSTPQDGQQPPGYGQQPQYGGQPPQYGAPQGYGQQPQYGAPQGYGQQPQYGAAQGYGQPYTGQPQQFGAMPPLANWGQRVGAYLIDGLVMLPGYLLVIPGYVMLFSSLNTTNECDTAGYCHTTTTGSPSPASFVLILLGFLVVLGLQIWNRWIKGGKGQSIGKKALGISLISESTGQPIGAGMAFVRDLAHMLDGIACYIGYLWPLWDAKRQTFSDKVMNTVVIQGPPPGQKH</sequence>
<evidence type="ECO:0000259" key="8">
    <source>
        <dbReference type="Pfam" id="PF06271"/>
    </source>
</evidence>
<evidence type="ECO:0000256" key="2">
    <source>
        <dbReference type="ARBA" id="ARBA00022475"/>
    </source>
</evidence>
<evidence type="ECO:0000256" key="4">
    <source>
        <dbReference type="ARBA" id="ARBA00022989"/>
    </source>
</evidence>
<protein>
    <submittedName>
        <fullName evidence="9">RDD family protein</fullName>
    </submittedName>
</protein>
<evidence type="ECO:0000313" key="9">
    <source>
        <dbReference type="EMBL" id="MFC6707224.1"/>
    </source>
</evidence>
<comment type="subcellular location">
    <subcellularLocation>
        <location evidence="1">Cell membrane</location>
        <topology evidence="1">Multi-pass membrane protein</topology>
    </subcellularLocation>
</comment>
<keyword evidence="5 7" id="KW-0472">Membrane</keyword>
<evidence type="ECO:0000313" key="10">
    <source>
        <dbReference type="Proteomes" id="UP001596298"/>
    </source>
</evidence>
<proteinExistence type="predicted"/>
<feature type="transmembrane region" description="Helical" evidence="7">
    <location>
        <begin position="137"/>
        <end position="155"/>
    </location>
</feature>
<dbReference type="PANTHER" id="PTHR36115">
    <property type="entry name" value="PROLINE-RICH ANTIGEN HOMOLOG-RELATED"/>
    <property type="match status" value="1"/>
</dbReference>
<dbReference type="InterPro" id="IPR051791">
    <property type="entry name" value="Pra-immunoreactive"/>
</dbReference>
<dbReference type="Pfam" id="PF06271">
    <property type="entry name" value="RDD"/>
    <property type="match status" value="1"/>
</dbReference>
<dbReference type="InterPro" id="IPR010432">
    <property type="entry name" value="RDD"/>
</dbReference>
<dbReference type="EMBL" id="JBHSWH010000001">
    <property type="protein sequence ID" value="MFC6707224.1"/>
    <property type="molecule type" value="Genomic_DNA"/>
</dbReference>
<keyword evidence="10" id="KW-1185">Reference proteome</keyword>
<feature type="region of interest" description="Disordered" evidence="6">
    <location>
        <begin position="1"/>
        <end position="51"/>
    </location>
</feature>
<feature type="domain" description="RDD" evidence="8">
    <location>
        <begin position="80"/>
        <end position="226"/>
    </location>
</feature>
<keyword evidence="3 7" id="KW-0812">Transmembrane</keyword>
<organism evidence="9 10">
    <name type="scientific">Flexivirga alba</name>
    <dbReference type="NCBI Taxonomy" id="702742"/>
    <lineage>
        <taxon>Bacteria</taxon>
        <taxon>Bacillati</taxon>
        <taxon>Actinomycetota</taxon>
        <taxon>Actinomycetes</taxon>
        <taxon>Micrococcales</taxon>
        <taxon>Dermacoccaceae</taxon>
        <taxon>Flexivirga</taxon>
    </lineage>
</organism>
<gene>
    <name evidence="9" type="ORF">ACFQDH_18665</name>
</gene>